<dbReference type="InterPro" id="IPR001296">
    <property type="entry name" value="Glyco_trans_1"/>
</dbReference>
<reference evidence="4 5" key="1">
    <citation type="journal article" date="2019" name="Syst. Appl. Microbiol.">
        <title>Characterization of Bifidobacterium species in feaces of the Egyptian fruit bat: Description of B. vespertilionis sp. nov. and B. rousetti sp. nov.</title>
        <authorList>
            <person name="Modesto M."/>
            <person name="Satti M."/>
            <person name="Watanabe K."/>
            <person name="Puglisi E."/>
            <person name="Morelli L."/>
            <person name="Huang C.-H."/>
            <person name="Liou J.-S."/>
            <person name="Miyashita M."/>
            <person name="Tamura T."/>
            <person name="Saito S."/>
            <person name="Mori K."/>
            <person name="Huang L."/>
            <person name="Sciavilla P."/>
            <person name="Sandri C."/>
            <person name="Spiezio C."/>
            <person name="Vitali F."/>
            <person name="Cavalieri D."/>
            <person name="Perpetuini G."/>
            <person name="Tofalo R."/>
            <person name="Bonetti A."/>
            <person name="Arita M."/>
            <person name="Mattarelli P."/>
        </authorList>
    </citation>
    <scope>NUCLEOTIDE SEQUENCE [LARGE SCALE GENOMIC DNA]</scope>
    <source>
        <strain evidence="4 5">RST7</strain>
    </source>
</reference>
<name>A0A5M9ZH29_9BIFI</name>
<dbReference type="Proteomes" id="UP000412028">
    <property type="component" value="Unassembled WGS sequence"/>
</dbReference>
<dbReference type="OrthoDB" id="9810929at2"/>
<dbReference type="Pfam" id="PF00534">
    <property type="entry name" value="Glycos_transf_1"/>
    <property type="match status" value="1"/>
</dbReference>
<dbReference type="PANTHER" id="PTHR12526">
    <property type="entry name" value="GLYCOSYLTRANSFERASE"/>
    <property type="match status" value="1"/>
</dbReference>
<evidence type="ECO:0000313" key="5">
    <source>
        <dbReference type="Proteomes" id="UP000412028"/>
    </source>
</evidence>
<accession>A0A5M9ZH29</accession>
<evidence type="ECO:0000313" key="4">
    <source>
        <dbReference type="EMBL" id="KAA8826894.1"/>
    </source>
</evidence>
<dbReference type="Gene3D" id="3.40.50.2000">
    <property type="entry name" value="Glycogen Phosphorylase B"/>
    <property type="match status" value="2"/>
</dbReference>
<keyword evidence="1" id="KW-0328">Glycosyltransferase</keyword>
<dbReference type="EMBL" id="RZUI01000024">
    <property type="protein sequence ID" value="KAA8826894.1"/>
    <property type="molecule type" value="Genomic_DNA"/>
</dbReference>
<organism evidence="4 5">
    <name type="scientific">Bifidobacterium tissieri</name>
    <dbReference type="NCBI Taxonomy" id="1630162"/>
    <lineage>
        <taxon>Bacteria</taxon>
        <taxon>Bacillati</taxon>
        <taxon>Actinomycetota</taxon>
        <taxon>Actinomycetes</taxon>
        <taxon>Bifidobacteriales</taxon>
        <taxon>Bifidobacteriaceae</taxon>
        <taxon>Bifidobacterium</taxon>
    </lineage>
</organism>
<dbReference type="PANTHER" id="PTHR12526:SF510">
    <property type="entry name" value="D-INOSITOL 3-PHOSPHATE GLYCOSYLTRANSFERASE"/>
    <property type="match status" value="1"/>
</dbReference>
<comment type="caution">
    <text evidence="4">The sequence shown here is derived from an EMBL/GenBank/DDBJ whole genome shotgun (WGS) entry which is preliminary data.</text>
</comment>
<sequence length="393" mass="43724">MKRICLIAPGLLPVPATQGGAIETLMTSLIEENEKHGLLDLTVVTPYDDESRRWAERLRHTRFMMVSSPSRSQRIRYRGVHAVVRRALPSMNHLPNAFYLQALHAIRHETFDAVMLEGGPAEGLTAYDRLFPGKMWYHLHYTPAADQPFDSSASRVIAVSDFARRRWTENCTSRQRVITVRNGIGISRFMREISQSERAEIRSSLGFADADFVVMYCGRIIPEKGILELLDAIGAIDDDHVKLMIVGSSNFGPSERTPYVDQVVASANRLGDRAVFTGYVNNDDLYRFSKSADIQVVPSIWEEAAGLVVVEGMAAGLPLVVTDSGGIQEYASPECSITVERGDGLANSLADAIVALRDDPDRRRAMGEAGRHRARSFSTEAMYRQFVDACEQQ</sequence>
<dbReference type="CDD" id="cd03801">
    <property type="entry name" value="GT4_PimA-like"/>
    <property type="match status" value="1"/>
</dbReference>
<evidence type="ECO:0000256" key="2">
    <source>
        <dbReference type="ARBA" id="ARBA00022679"/>
    </source>
</evidence>
<gene>
    <name evidence="4" type="ORF">EMO89_11455</name>
</gene>
<dbReference type="AlphaFoldDB" id="A0A5M9ZH29"/>
<proteinExistence type="predicted"/>
<evidence type="ECO:0000256" key="1">
    <source>
        <dbReference type="ARBA" id="ARBA00022676"/>
    </source>
</evidence>
<dbReference type="SUPFAM" id="SSF53756">
    <property type="entry name" value="UDP-Glycosyltransferase/glycogen phosphorylase"/>
    <property type="match status" value="1"/>
</dbReference>
<protein>
    <submittedName>
        <fullName evidence="4">Glycosyltransferase family 1 protein</fullName>
    </submittedName>
</protein>
<evidence type="ECO:0000259" key="3">
    <source>
        <dbReference type="Pfam" id="PF00534"/>
    </source>
</evidence>
<feature type="domain" description="Glycosyl transferase family 1" evidence="3">
    <location>
        <begin position="198"/>
        <end position="373"/>
    </location>
</feature>
<dbReference type="GO" id="GO:0016757">
    <property type="term" value="F:glycosyltransferase activity"/>
    <property type="evidence" value="ECO:0007669"/>
    <property type="project" value="UniProtKB-KW"/>
</dbReference>
<keyword evidence="2 4" id="KW-0808">Transferase</keyword>